<dbReference type="EMBL" id="JAMYWD010000002">
    <property type="protein sequence ID" value="KAJ4978293.1"/>
    <property type="molecule type" value="Genomic_DNA"/>
</dbReference>
<reference evidence="1" key="1">
    <citation type="journal article" date="2023" name="Plant J.">
        <title>The genome of the king protea, Protea cynaroides.</title>
        <authorList>
            <person name="Chang J."/>
            <person name="Duong T.A."/>
            <person name="Schoeman C."/>
            <person name="Ma X."/>
            <person name="Roodt D."/>
            <person name="Barker N."/>
            <person name="Li Z."/>
            <person name="Van de Peer Y."/>
            <person name="Mizrachi E."/>
        </authorList>
    </citation>
    <scope>NUCLEOTIDE SEQUENCE</scope>
    <source>
        <tissue evidence="1">Young leaves</tissue>
    </source>
</reference>
<protein>
    <submittedName>
        <fullName evidence="1">Uncharacterized protein</fullName>
    </submittedName>
</protein>
<dbReference type="Proteomes" id="UP001141806">
    <property type="component" value="Unassembled WGS sequence"/>
</dbReference>
<sequence>MEVDDAAMLSSGSERNRGPTVGFLLSHVRSLSQGITDSNRVGPMHSEVGGDLRVPALNNQMWVVGYRQVSSHVRMVSLRAIFQQTVQGPLDVFDQGLKASSTAQAVTGSGQARQVAEMGRLHQALPQGTGGVALGVYSRLGPAGQLHRMEQWRSVYISSGSRKQTQ</sequence>
<evidence type="ECO:0000313" key="2">
    <source>
        <dbReference type="Proteomes" id="UP001141806"/>
    </source>
</evidence>
<organism evidence="1 2">
    <name type="scientific">Protea cynaroides</name>
    <dbReference type="NCBI Taxonomy" id="273540"/>
    <lineage>
        <taxon>Eukaryota</taxon>
        <taxon>Viridiplantae</taxon>
        <taxon>Streptophyta</taxon>
        <taxon>Embryophyta</taxon>
        <taxon>Tracheophyta</taxon>
        <taxon>Spermatophyta</taxon>
        <taxon>Magnoliopsida</taxon>
        <taxon>Proteales</taxon>
        <taxon>Proteaceae</taxon>
        <taxon>Protea</taxon>
    </lineage>
</organism>
<dbReference type="AlphaFoldDB" id="A0A9Q0KWR1"/>
<comment type="caution">
    <text evidence="1">The sequence shown here is derived from an EMBL/GenBank/DDBJ whole genome shotgun (WGS) entry which is preliminary data.</text>
</comment>
<proteinExistence type="predicted"/>
<gene>
    <name evidence="1" type="ORF">NE237_009073</name>
</gene>
<name>A0A9Q0KWR1_9MAGN</name>
<evidence type="ECO:0000313" key="1">
    <source>
        <dbReference type="EMBL" id="KAJ4978293.1"/>
    </source>
</evidence>
<accession>A0A9Q0KWR1</accession>
<keyword evidence="2" id="KW-1185">Reference proteome</keyword>